<reference evidence="2" key="1">
    <citation type="submission" date="2021-01" db="EMBL/GenBank/DDBJ databases">
        <title>Fulvivirga kasyanovii gen. nov., sp nov., a novel member of the phylum Bacteroidetes isolated from seawater in a mussel farm.</title>
        <authorList>
            <person name="Zhao L.-H."/>
            <person name="Wang Z.-J."/>
        </authorList>
    </citation>
    <scope>NUCLEOTIDE SEQUENCE</scope>
    <source>
        <strain evidence="2">2943</strain>
    </source>
</reference>
<keyword evidence="3" id="KW-1185">Reference proteome</keyword>
<keyword evidence="1" id="KW-0732">Signal</keyword>
<organism evidence="2 3">
    <name type="scientific">Fulvivirga sediminis</name>
    <dbReference type="NCBI Taxonomy" id="2803949"/>
    <lineage>
        <taxon>Bacteria</taxon>
        <taxon>Pseudomonadati</taxon>
        <taxon>Bacteroidota</taxon>
        <taxon>Cytophagia</taxon>
        <taxon>Cytophagales</taxon>
        <taxon>Fulvivirgaceae</taxon>
        <taxon>Fulvivirga</taxon>
    </lineage>
</organism>
<gene>
    <name evidence="2" type="ORF">JL102_09160</name>
</gene>
<evidence type="ECO:0000313" key="2">
    <source>
        <dbReference type="EMBL" id="MBL3656297.1"/>
    </source>
</evidence>
<feature type="chain" id="PRO_5037367621" evidence="1">
    <location>
        <begin position="22"/>
        <end position="525"/>
    </location>
</feature>
<feature type="signal peptide" evidence="1">
    <location>
        <begin position="1"/>
        <end position="21"/>
    </location>
</feature>
<comment type="caution">
    <text evidence="2">The sequence shown here is derived from an EMBL/GenBank/DDBJ whole genome shotgun (WGS) entry which is preliminary data.</text>
</comment>
<dbReference type="EMBL" id="JAESIY010000004">
    <property type="protein sequence ID" value="MBL3656297.1"/>
    <property type="molecule type" value="Genomic_DNA"/>
</dbReference>
<dbReference type="RefSeq" id="WP_202244085.1">
    <property type="nucleotide sequence ID" value="NZ_JAESIY010000004.1"/>
</dbReference>
<evidence type="ECO:0000313" key="3">
    <source>
        <dbReference type="Proteomes" id="UP000659388"/>
    </source>
</evidence>
<dbReference type="Proteomes" id="UP000659388">
    <property type="component" value="Unassembled WGS sequence"/>
</dbReference>
<dbReference type="AlphaFoldDB" id="A0A937F4L5"/>
<sequence length="525" mass="59731">MRAFNFLIFVFLLFNISPSVSQDFKIQESEPLKEEPVVGWLKIFQLSNGKTALLHITESEGFHVWVYNKERKLVLDKFAKPQFKSKGQLNLRTTEIASAFDQGTELVVFLSLEEKKSPPSLYRVIIDTNDGKLKSEEVVAQLQPHKKSIKNKFLVRHDEKSGNYAIGLYNATEFSKNNQVQIAFYSANHTKLTEAYFIPSGGDYKALRLVEFMVLDNQVTALVASDIGTYKGTVFIGRLKSDQDFFYVKEKDFNGDKKLAEAVLKFNPHENLIVALSLLTYAPDLNRTYGLYSSNLIVFDPESLSTKYVKDLDVPNVEVNYTSFENKDHKYIGVPSDFHVNRDGTYAVIYERRFYRLKGSVVLASLLGDAVVSTFSQELRLQKETLIPKNHFLGGDIPVLAHNDARNRASKLFGSNQYKCISYVNGAESNYLLYNDLFSNTQEIKDSGKLATVSGISATDAFYTNINKATNNYDRTSLFGKKEESRDYQFCMFSTADYDQESHTYATLRLNAHEGKTIQVIWIKI</sequence>
<accession>A0A937F4L5</accession>
<evidence type="ECO:0000256" key="1">
    <source>
        <dbReference type="SAM" id="SignalP"/>
    </source>
</evidence>
<proteinExistence type="predicted"/>
<protein>
    <submittedName>
        <fullName evidence="2">Uncharacterized protein</fullName>
    </submittedName>
</protein>
<name>A0A937F4L5_9BACT</name>